<dbReference type="PROSITE" id="PS00973">
    <property type="entry name" value="USP_2"/>
    <property type="match status" value="1"/>
</dbReference>
<accession>A0A2J5I593</accession>
<evidence type="ECO:0000256" key="7">
    <source>
        <dbReference type="ARBA" id="ARBA00022807"/>
    </source>
</evidence>
<dbReference type="PANTHER" id="PTHR24006:SF888">
    <property type="entry name" value="UBIQUITIN CARBOXYL-TERMINAL HYDROLASE 30"/>
    <property type="match status" value="1"/>
</dbReference>
<feature type="coiled-coil region" evidence="8">
    <location>
        <begin position="341"/>
        <end position="368"/>
    </location>
</feature>
<dbReference type="GO" id="GO:0006508">
    <property type="term" value="P:proteolysis"/>
    <property type="evidence" value="ECO:0007669"/>
    <property type="project" value="UniProtKB-KW"/>
</dbReference>
<dbReference type="EC" id="3.4.19.12" evidence="3"/>
<dbReference type="CDD" id="cd02662">
    <property type="entry name" value="Peptidase_C19F"/>
    <property type="match status" value="1"/>
</dbReference>
<dbReference type="GO" id="GO:0016579">
    <property type="term" value="P:protein deubiquitination"/>
    <property type="evidence" value="ECO:0007669"/>
    <property type="project" value="InterPro"/>
</dbReference>
<keyword evidence="4" id="KW-0645">Protease</keyword>
<dbReference type="Proteomes" id="UP000235023">
    <property type="component" value="Unassembled WGS sequence"/>
</dbReference>
<dbReference type="InterPro" id="IPR050164">
    <property type="entry name" value="Peptidase_C19"/>
</dbReference>
<dbReference type="SUPFAM" id="SSF54001">
    <property type="entry name" value="Cysteine proteinases"/>
    <property type="match status" value="1"/>
</dbReference>
<dbReference type="Pfam" id="PF00443">
    <property type="entry name" value="UCH"/>
    <property type="match status" value="1"/>
</dbReference>
<evidence type="ECO:0000259" key="11">
    <source>
        <dbReference type="PROSITE" id="PS50235"/>
    </source>
</evidence>
<feature type="region of interest" description="Disordered" evidence="9">
    <location>
        <begin position="605"/>
        <end position="670"/>
    </location>
</feature>
<evidence type="ECO:0000256" key="4">
    <source>
        <dbReference type="ARBA" id="ARBA00022670"/>
    </source>
</evidence>
<dbReference type="GO" id="GO:0004843">
    <property type="term" value="F:cysteine-type deubiquitinase activity"/>
    <property type="evidence" value="ECO:0007669"/>
    <property type="project" value="UniProtKB-EC"/>
</dbReference>
<dbReference type="InterPro" id="IPR018200">
    <property type="entry name" value="USP_CS"/>
</dbReference>
<dbReference type="EMBL" id="KZ559507">
    <property type="protein sequence ID" value="PLN85069.1"/>
    <property type="molecule type" value="Genomic_DNA"/>
</dbReference>
<dbReference type="PANTHER" id="PTHR24006">
    <property type="entry name" value="UBIQUITIN CARBOXYL-TERMINAL HYDROLASE"/>
    <property type="match status" value="1"/>
</dbReference>
<keyword evidence="10" id="KW-0472">Membrane</keyword>
<evidence type="ECO:0000256" key="10">
    <source>
        <dbReference type="SAM" id="Phobius"/>
    </source>
</evidence>
<feature type="domain" description="USP" evidence="11">
    <location>
        <begin position="141"/>
        <end position="588"/>
    </location>
</feature>
<keyword evidence="7" id="KW-0788">Thiol protease</keyword>
<protein>
    <recommendedName>
        <fullName evidence="3">ubiquitinyl hydrolase 1</fullName>
        <ecNumber evidence="3">3.4.19.12</ecNumber>
    </recommendedName>
</protein>
<evidence type="ECO:0000313" key="12">
    <source>
        <dbReference type="EMBL" id="PLN85069.1"/>
    </source>
</evidence>
<gene>
    <name evidence="12" type="ORF">BDW42DRAFT_18724</name>
</gene>
<dbReference type="Gene3D" id="3.90.70.10">
    <property type="entry name" value="Cysteine proteinases"/>
    <property type="match status" value="1"/>
</dbReference>
<sequence>MNARREGIVTLNQSPSSTSYYDRIVQHLQSNPSLAYLVAILITIYFLLSSLHSPSLSWLRPLWDILVYLTPSRIVAALDNKTNQPGSTDQKPVFSSFQAKSEAMERILGISNTSFGSLLPSSRSLSGIGAALLGGKDNVPPGLGNWDNSCYQNSIIQSLASLQSLATFLQRNVDLLGAKSPFSTHQALINIIQQLNSVASSDQRLWTPPDLKSMSSWQQQDAQEYFAKVVDQIDYEIQRAARRKTRNLGLKMAGPQEHVIGTAELPCGKLDASDQPAEKMVFRNPLEGLLAQRVGCMQCGFTEGLSLIPFNCLTVPLGASFEYDVQDCLHDYMNLEPIEGVECVKCTLLRARDQLQNLLDQIEEDAKLPDTSDSPQIANPVKTSAQERLQAVEKALQENDFAEKTLSQKCHIPPRNRVSATKSRQAVIARPPKCLAIHVNRSVFDENTGALRKNYAALRFPQLLNLGEWCLGAQPTDDADQLAEKWDTDPRESMIPRVHRAGDSPGQHYQLRAVITHYGRHENGHYICYRKYPTDVFPAHVPDAVREADGDKDKPERWYRLSDEDVQMVSEASVMSQGGVFMLFYEAVDRPALLSALDTDARADTDAEPNLTEAESSSASASTCSTPEDTSPGTSALSTATEGSIAGISPATSVSGPEKTADKAALLDVD</sequence>
<proteinExistence type="inferred from homology"/>
<name>A0A2J5I593_9EURO</name>
<keyword evidence="10" id="KW-0812">Transmembrane</keyword>
<comment type="catalytic activity">
    <reaction evidence="1">
        <text>Thiol-dependent hydrolysis of ester, thioester, amide, peptide and isopeptide bonds formed by the C-terminal Gly of ubiquitin (a 76-residue protein attached to proteins as an intracellular targeting signal).</text>
        <dbReference type="EC" id="3.4.19.12"/>
    </reaction>
</comment>
<dbReference type="InterPro" id="IPR001394">
    <property type="entry name" value="Peptidase_C19_UCH"/>
</dbReference>
<evidence type="ECO:0000313" key="13">
    <source>
        <dbReference type="Proteomes" id="UP000235023"/>
    </source>
</evidence>
<keyword evidence="5" id="KW-0833">Ubl conjugation pathway</keyword>
<feature type="compositionally biased region" description="Polar residues" evidence="9">
    <location>
        <begin position="629"/>
        <end position="642"/>
    </location>
</feature>
<feature type="compositionally biased region" description="Low complexity" evidence="9">
    <location>
        <begin position="612"/>
        <end position="628"/>
    </location>
</feature>
<evidence type="ECO:0000256" key="1">
    <source>
        <dbReference type="ARBA" id="ARBA00000707"/>
    </source>
</evidence>
<comment type="similarity">
    <text evidence="2">Belongs to the peptidase C19 family.</text>
</comment>
<keyword evidence="13" id="KW-1185">Reference proteome</keyword>
<dbReference type="AlphaFoldDB" id="A0A2J5I593"/>
<dbReference type="PROSITE" id="PS50235">
    <property type="entry name" value="USP_3"/>
    <property type="match status" value="1"/>
</dbReference>
<reference evidence="13" key="1">
    <citation type="submission" date="2017-12" db="EMBL/GenBank/DDBJ databases">
        <authorList>
            <consortium name="DOE Joint Genome Institute"/>
            <person name="Mondo S.J."/>
            <person name="Kjaerbolling I."/>
            <person name="Vesth T.C."/>
            <person name="Frisvad J.C."/>
            <person name="Nybo J.L."/>
            <person name="Theobald S."/>
            <person name="Kuo A."/>
            <person name="Bowyer P."/>
            <person name="Matsuda Y."/>
            <person name="Lyhne E.K."/>
            <person name="Kogle M.E."/>
            <person name="Clum A."/>
            <person name="Lipzen A."/>
            <person name="Salamov A."/>
            <person name="Ngan C.Y."/>
            <person name="Daum C."/>
            <person name="Chiniquy J."/>
            <person name="Barry K."/>
            <person name="LaButti K."/>
            <person name="Haridas S."/>
            <person name="Simmons B.A."/>
            <person name="Magnuson J.K."/>
            <person name="Mortensen U.H."/>
            <person name="Larsen T.O."/>
            <person name="Grigoriev I.V."/>
            <person name="Baker S.E."/>
            <person name="Andersen M.R."/>
            <person name="Nordberg H.P."/>
            <person name="Cantor M.N."/>
            <person name="Hua S.X."/>
        </authorList>
    </citation>
    <scope>NUCLEOTIDE SEQUENCE [LARGE SCALE GENOMIC DNA]</scope>
    <source>
        <strain evidence="13">IBT 19404</strain>
    </source>
</reference>
<evidence type="ECO:0000256" key="8">
    <source>
        <dbReference type="SAM" id="Coils"/>
    </source>
</evidence>
<evidence type="ECO:0000256" key="6">
    <source>
        <dbReference type="ARBA" id="ARBA00022801"/>
    </source>
</evidence>
<keyword evidence="10" id="KW-1133">Transmembrane helix</keyword>
<evidence type="ECO:0000256" key="3">
    <source>
        <dbReference type="ARBA" id="ARBA00012759"/>
    </source>
</evidence>
<dbReference type="OrthoDB" id="2020758at2759"/>
<organism evidence="12 13">
    <name type="scientific">Aspergillus taichungensis</name>
    <dbReference type="NCBI Taxonomy" id="482145"/>
    <lineage>
        <taxon>Eukaryota</taxon>
        <taxon>Fungi</taxon>
        <taxon>Dikarya</taxon>
        <taxon>Ascomycota</taxon>
        <taxon>Pezizomycotina</taxon>
        <taxon>Eurotiomycetes</taxon>
        <taxon>Eurotiomycetidae</taxon>
        <taxon>Eurotiales</taxon>
        <taxon>Aspergillaceae</taxon>
        <taxon>Aspergillus</taxon>
        <taxon>Aspergillus subgen. Circumdati</taxon>
    </lineage>
</organism>
<evidence type="ECO:0000256" key="5">
    <source>
        <dbReference type="ARBA" id="ARBA00022786"/>
    </source>
</evidence>
<evidence type="ECO:0000256" key="2">
    <source>
        <dbReference type="ARBA" id="ARBA00009085"/>
    </source>
</evidence>
<keyword evidence="8" id="KW-0175">Coiled coil</keyword>
<evidence type="ECO:0000256" key="9">
    <source>
        <dbReference type="SAM" id="MobiDB-lite"/>
    </source>
</evidence>
<dbReference type="InterPro" id="IPR038765">
    <property type="entry name" value="Papain-like_cys_pep_sf"/>
</dbReference>
<dbReference type="GO" id="GO:0005634">
    <property type="term" value="C:nucleus"/>
    <property type="evidence" value="ECO:0007669"/>
    <property type="project" value="TreeGrafter"/>
</dbReference>
<dbReference type="GO" id="GO:0005829">
    <property type="term" value="C:cytosol"/>
    <property type="evidence" value="ECO:0007669"/>
    <property type="project" value="TreeGrafter"/>
</dbReference>
<dbReference type="InterPro" id="IPR028889">
    <property type="entry name" value="USP"/>
</dbReference>
<feature type="transmembrane region" description="Helical" evidence="10">
    <location>
        <begin position="33"/>
        <end position="51"/>
    </location>
</feature>
<keyword evidence="6 12" id="KW-0378">Hydrolase</keyword>